<accession>K3Y1I5</accession>
<feature type="compositionally biased region" description="Pro residues" evidence="1">
    <location>
        <begin position="138"/>
        <end position="158"/>
    </location>
</feature>
<sequence length="266" mass="29771">EADRAAWNSAYEKGLVEILLDYKDNPKYKDQNGWVSEGCKIITSKFNEKFPAAHFTKKQAQEKEKELKANYKALRDAKRDSGNGWNESLCMINGTKSMGDANCAKFRKKPFPLFYQLEALYEVLLKLNFTSTMQVDPPSTPAPPAVPPPAPPAVPSSAPPIERSNSEQSSSHLGANPFTSSFDGQETSSAHNERNEAQDSRQEEGESGKKPLEERKRCEEEFLVEKCVDQVDAMAELTDNEKSYALDVFESGTHRKIFITTKNPNV</sequence>
<dbReference type="InParanoid" id="K3Y1I5"/>
<feature type="compositionally biased region" description="Polar residues" evidence="1">
    <location>
        <begin position="166"/>
        <end position="190"/>
    </location>
</feature>
<name>K3Y1I5_SETIT</name>
<protein>
    <recommendedName>
        <fullName evidence="2">Myb/SANT-like domain-containing protein</fullName>
    </recommendedName>
</protein>
<organism evidence="3 4">
    <name type="scientific">Setaria italica</name>
    <name type="common">Foxtail millet</name>
    <name type="synonym">Panicum italicum</name>
    <dbReference type="NCBI Taxonomy" id="4555"/>
    <lineage>
        <taxon>Eukaryota</taxon>
        <taxon>Viridiplantae</taxon>
        <taxon>Streptophyta</taxon>
        <taxon>Embryophyta</taxon>
        <taxon>Tracheophyta</taxon>
        <taxon>Spermatophyta</taxon>
        <taxon>Magnoliopsida</taxon>
        <taxon>Liliopsida</taxon>
        <taxon>Poales</taxon>
        <taxon>Poaceae</taxon>
        <taxon>PACMAD clade</taxon>
        <taxon>Panicoideae</taxon>
        <taxon>Panicodae</taxon>
        <taxon>Paniceae</taxon>
        <taxon>Cenchrinae</taxon>
        <taxon>Setaria</taxon>
    </lineage>
</organism>
<dbReference type="InterPro" id="IPR024752">
    <property type="entry name" value="Myb/SANT-like_dom"/>
</dbReference>
<feature type="region of interest" description="Disordered" evidence="1">
    <location>
        <begin position="135"/>
        <end position="219"/>
    </location>
</feature>
<dbReference type="HOGENOM" id="CLU_028568_0_0_1"/>
<dbReference type="EnsemblPlants" id="KQL10717">
    <property type="protein sequence ID" value="KQL10717"/>
    <property type="gene ID" value="SETIT_008050mg"/>
</dbReference>
<dbReference type="PANTHER" id="PTHR46934">
    <property type="entry name" value="MYB_DNA-BIND_3 DOMAIN-CONTAINING PROTEIN-RELATED"/>
    <property type="match status" value="1"/>
</dbReference>
<dbReference type="Proteomes" id="UP000004995">
    <property type="component" value="Unassembled WGS sequence"/>
</dbReference>
<evidence type="ECO:0000313" key="4">
    <source>
        <dbReference type="Proteomes" id="UP000004995"/>
    </source>
</evidence>
<reference evidence="3" key="2">
    <citation type="submission" date="2018-08" db="UniProtKB">
        <authorList>
            <consortium name="EnsemblPlants"/>
        </authorList>
    </citation>
    <scope>IDENTIFICATION</scope>
    <source>
        <strain evidence="3">Yugu1</strain>
    </source>
</reference>
<dbReference type="OMA" id="DANCAKF"/>
<dbReference type="Gramene" id="KQL10717">
    <property type="protein sequence ID" value="KQL10717"/>
    <property type="gene ID" value="SETIT_008050mg"/>
</dbReference>
<dbReference type="EMBL" id="AGNK02002489">
    <property type="status" value="NOT_ANNOTATED_CDS"/>
    <property type="molecule type" value="Genomic_DNA"/>
</dbReference>
<feature type="domain" description="Myb/SANT-like" evidence="2">
    <location>
        <begin position="7"/>
        <end position="96"/>
    </location>
</feature>
<keyword evidence="4" id="KW-1185">Reference proteome</keyword>
<evidence type="ECO:0000313" key="3">
    <source>
        <dbReference type="EnsemblPlants" id="KQL10717"/>
    </source>
</evidence>
<dbReference type="Pfam" id="PF12776">
    <property type="entry name" value="Myb_DNA-bind_3"/>
    <property type="match status" value="1"/>
</dbReference>
<evidence type="ECO:0000259" key="2">
    <source>
        <dbReference type="Pfam" id="PF12776"/>
    </source>
</evidence>
<reference evidence="4" key="1">
    <citation type="journal article" date="2012" name="Nat. Biotechnol.">
        <title>Reference genome sequence of the model plant Setaria.</title>
        <authorList>
            <person name="Bennetzen J.L."/>
            <person name="Schmutz J."/>
            <person name="Wang H."/>
            <person name="Percifield R."/>
            <person name="Hawkins J."/>
            <person name="Pontaroli A.C."/>
            <person name="Estep M."/>
            <person name="Feng L."/>
            <person name="Vaughn J.N."/>
            <person name="Grimwood J."/>
            <person name="Jenkins J."/>
            <person name="Barry K."/>
            <person name="Lindquist E."/>
            <person name="Hellsten U."/>
            <person name="Deshpande S."/>
            <person name="Wang X."/>
            <person name="Wu X."/>
            <person name="Mitros T."/>
            <person name="Triplett J."/>
            <person name="Yang X."/>
            <person name="Ye C.Y."/>
            <person name="Mauro-Herrera M."/>
            <person name="Wang L."/>
            <person name="Li P."/>
            <person name="Sharma M."/>
            <person name="Sharma R."/>
            <person name="Ronald P.C."/>
            <person name="Panaud O."/>
            <person name="Kellogg E.A."/>
            <person name="Brutnell T.P."/>
            <person name="Doust A.N."/>
            <person name="Tuskan G.A."/>
            <person name="Rokhsar D."/>
            <person name="Devos K.M."/>
        </authorList>
    </citation>
    <scope>NUCLEOTIDE SEQUENCE [LARGE SCALE GENOMIC DNA]</scope>
    <source>
        <strain evidence="4">cv. Yugu1</strain>
    </source>
</reference>
<dbReference type="AlphaFoldDB" id="K3Y1I5"/>
<feature type="compositionally biased region" description="Basic and acidic residues" evidence="1">
    <location>
        <begin position="191"/>
        <end position="219"/>
    </location>
</feature>
<proteinExistence type="predicted"/>
<dbReference type="PANTHER" id="PTHR46934:SF9">
    <property type="entry name" value="MYB_SANT-LIKE DOMAIN-CONTAINING PROTEIN"/>
    <property type="match status" value="1"/>
</dbReference>
<evidence type="ECO:0000256" key="1">
    <source>
        <dbReference type="SAM" id="MobiDB-lite"/>
    </source>
</evidence>